<dbReference type="InterPro" id="IPR036584">
    <property type="entry name" value="FliS_sf"/>
</dbReference>
<accession>A0ABQ4LWF2</accession>
<evidence type="ECO:0000313" key="7">
    <source>
        <dbReference type="Proteomes" id="UP000680638"/>
    </source>
</evidence>
<gene>
    <name evidence="6" type="primary">fliS</name>
    <name evidence="6" type="ORF">J21TS3_24070</name>
</gene>
<dbReference type="PANTHER" id="PTHR34773:SF1">
    <property type="entry name" value="FLAGELLAR SECRETION CHAPERONE FLIS"/>
    <property type="match status" value="1"/>
</dbReference>
<dbReference type="NCBIfam" id="TIGR00208">
    <property type="entry name" value="fliS"/>
    <property type="match status" value="1"/>
</dbReference>
<comment type="similarity">
    <text evidence="2">Belongs to the FliS family.</text>
</comment>
<organism evidence="6 7">
    <name type="scientific">Paenibacillus cookii</name>
    <dbReference type="NCBI Taxonomy" id="157839"/>
    <lineage>
        <taxon>Bacteria</taxon>
        <taxon>Bacillati</taxon>
        <taxon>Bacillota</taxon>
        <taxon>Bacilli</taxon>
        <taxon>Bacillales</taxon>
        <taxon>Paenibacillaceae</taxon>
        <taxon>Paenibacillus</taxon>
    </lineage>
</organism>
<reference evidence="6 7" key="1">
    <citation type="submission" date="2021-03" db="EMBL/GenBank/DDBJ databases">
        <title>Antimicrobial resistance genes in bacteria isolated from Japanese honey, and their potential for conferring macrolide and lincosamide resistance in the American foulbrood pathogen Paenibacillus larvae.</title>
        <authorList>
            <person name="Okamoto M."/>
            <person name="Kumagai M."/>
            <person name="Kanamori H."/>
            <person name="Takamatsu D."/>
        </authorList>
    </citation>
    <scope>NUCLEOTIDE SEQUENCE [LARGE SCALE GENOMIC DNA]</scope>
    <source>
        <strain evidence="6 7">J21TS3</strain>
    </source>
</reference>
<name>A0ABQ4LWF2_9BACL</name>
<keyword evidence="6" id="KW-0282">Flagellum</keyword>
<keyword evidence="7" id="KW-1185">Reference proteome</keyword>
<comment type="caution">
    <text evidence="6">The sequence shown here is derived from an EMBL/GenBank/DDBJ whole genome shotgun (WGS) entry which is preliminary data.</text>
</comment>
<dbReference type="EMBL" id="BORW01000010">
    <property type="protein sequence ID" value="GIO67586.1"/>
    <property type="molecule type" value="Genomic_DNA"/>
</dbReference>
<keyword evidence="4" id="KW-1005">Bacterial flagellum biogenesis</keyword>
<dbReference type="Proteomes" id="UP000680638">
    <property type="component" value="Unassembled WGS sequence"/>
</dbReference>
<dbReference type="SUPFAM" id="SSF101116">
    <property type="entry name" value="Flagellar export chaperone FliS"/>
    <property type="match status" value="1"/>
</dbReference>
<evidence type="ECO:0000256" key="1">
    <source>
        <dbReference type="ARBA" id="ARBA00004514"/>
    </source>
</evidence>
<evidence type="ECO:0000256" key="3">
    <source>
        <dbReference type="ARBA" id="ARBA00022490"/>
    </source>
</evidence>
<keyword evidence="6" id="KW-0969">Cilium</keyword>
<dbReference type="Gene3D" id="1.20.120.340">
    <property type="entry name" value="Flagellar protein FliS"/>
    <property type="match status" value="1"/>
</dbReference>
<evidence type="ECO:0000256" key="4">
    <source>
        <dbReference type="ARBA" id="ARBA00022795"/>
    </source>
</evidence>
<evidence type="ECO:0000256" key="2">
    <source>
        <dbReference type="ARBA" id="ARBA00008787"/>
    </source>
</evidence>
<protein>
    <submittedName>
        <fullName evidence="6">Flagellar protein FliS</fullName>
    </submittedName>
</protein>
<evidence type="ECO:0000256" key="5">
    <source>
        <dbReference type="ARBA" id="ARBA00023186"/>
    </source>
</evidence>
<keyword evidence="6" id="KW-0966">Cell projection</keyword>
<proteinExistence type="inferred from homology"/>
<dbReference type="Pfam" id="PF02561">
    <property type="entry name" value="FliS"/>
    <property type="match status" value="1"/>
</dbReference>
<keyword evidence="5" id="KW-0143">Chaperone</keyword>
<comment type="subcellular location">
    <subcellularLocation>
        <location evidence="1">Cytoplasm</location>
        <location evidence="1">Cytosol</location>
    </subcellularLocation>
</comment>
<dbReference type="InterPro" id="IPR003713">
    <property type="entry name" value="FliS"/>
</dbReference>
<dbReference type="CDD" id="cd16098">
    <property type="entry name" value="FliS"/>
    <property type="match status" value="1"/>
</dbReference>
<dbReference type="RefSeq" id="WP_212949851.1">
    <property type="nucleotide sequence ID" value="NZ_BORW01000010.1"/>
</dbReference>
<sequence>MNKAQNTYFNTQVNTANPGELTLLLYSGCVKFLRLALKGLKDGNFEEKSTYLAKATNIIDELLVTLDMKYEISHSLSSLYLYIKELIIKADVRSQEEPLLESINLMKELRDTWNEALKLVKS</sequence>
<dbReference type="PANTHER" id="PTHR34773">
    <property type="entry name" value="FLAGELLAR SECRETION CHAPERONE FLIS"/>
    <property type="match status" value="1"/>
</dbReference>
<evidence type="ECO:0000313" key="6">
    <source>
        <dbReference type="EMBL" id="GIO67586.1"/>
    </source>
</evidence>
<keyword evidence="3" id="KW-0963">Cytoplasm</keyword>
<dbReference type="PIRSF" id="PIRSF039090">
    <property type="entry name" value="Flis"/>
    <property type="match status" value="1"/>
</dbReference>